<dbReference type="InterPro" id="IPR036388">
    <property type="entry name" value="WH-like_DNA-bd_sf"/>
</dbReference>
<keyword evidence="4" id="KW-1185">Reference proteome</keyword>
<comment type="caution">
    <text evidence="3">The sequence shown here is derived from an EMBL/GenBank/DDBJ whole genome shotgun (WGS) entry which is preliminary data.</text>
</comment>
<dbReference type="GO" id="GO:0003677">
    <property type="term" value="F:DNA binding"/>
    <property type="evidence" value="ECO:0007669"/>
    <property type="project" value="InterPro"/>
</dbReference>
<dbReference type="Proteomes" id="UP000248889">
    <property type="component" value="Unassembled WGS sequence"/>
</dbReference>
<gene>
    <name evidence="3" type="ORF">DN069_06230</name>
</gene>
<sequence length="262" mass="28354">MRGYRHGQRASRPEELIEVVSGREAIAACWRSLQSGARDSLRILDKAPHIQVATPKDEAAMLRRGVRVEVIYEHEAVHDPQALAAIRECMAIGEQARMLPTLPFKLALVDDRWALLPVSTGSALDSALVVRRCSLLDALSRLFTLCWSQAMRIPRSLPDGAEPPRGAGTDALTGPPGGLPSGPAAHPGARATVGAAPDLTDPLHRRRELLTLLAAGLTDDSIARKLGVSTRTVQRLVREFMDSCGARTRFQAGVQAAREELI</sequence>
<evidence type="ECO:0000259" key="2">
    <source>
        <dbReference type="SMART" id="SM00421"/>
    </source>
</evidence>
<evidence type="ECO:0000313" key="4">
    <source>
        <dbReference type="Proteomes" id="UP000248889"/>
    </source>
</evidence>
<dbReference type="GO" id="GO:0006355">
    <property type="term" value="P:regulation of DNA-templated transcription"/>
    <property type="evidence" value="ECO:0007669"/>
    <property type="project" value="InterPro"/>
</dbReference>
<dbReference type="OrthoDB" id="4266042at2"/>
<dbReference type="InterPro" id="IPR000792">
    <property type="entry name" value="Tscrpt_reg_LuxR_C"/>
</dbReference>
<evidence type="ECO:0000256" key="1">
    <source>
        <dbReference type="SAM" id="MobiDB-lite"/>
    </source>
</evidence>
<dbReference type="Pfam" id="PF13384">
    <property type="entry name" value="HTH_23"/>
    <property type="match status" value="1"/>
</dbReference>
<dbReference type="Gene3D" id="1.10.10.10">
    <property type="entry name" value="Winged helix-like DNA-binding domain superfamily/Winged helix DNA-binding domain"/>
    <property type="match status" value="1"/>
</dbReference>
<proteinExistence type="predicted"/>
<feature type="domain" description="HTH luxR-type" evidence="2">
    <location>
        <begin position="196"/>
        <end position="256"/>
    </location>
</feature>
<dbReference type="PANTHER" id="PTHR34293">
    <property type="entry name" value="HTH-TYPE TRANSCRIPTIONAL REGULATOR TRMBL2"/>
    <property type="match status" value="1"/>
</dbReference>
<dbReference type="PANTHER" id="PTHR34293:SF1">
    <property type="entry name" value="HTH-TYPE TRANSCRIPTIONAL REGULATOR TRMBL2"/>
    <property type="match status" value="1"/>
</dbReference>
<evidence type="ECO:0000313" key="3">
    <source>
        <dbReference type="EMBL" id="RAG86496.1"/>
    </source>
</evidence>
<dbReference type="SMART" id="SM00421">
    <property type="entry name" value="HTH_LUXR"/>
    <property type="match status" value="1"/>
</dbReference>
<protein>
    <recommendedName>
        <fullName evidence="2">HTH luxR-type domain-containing protein</fullName>
    </recommendedName>
</protein>
<dbReference type="AlphaFoldDB" id="A0A2X0J897"/>
<accession>A0A2X0J897</accession>
<dbReference type="InterPro" id="IPR051797">
    <property type="entry name" value="TrmB-like"/>
</dbReference>
<dbReference type="InterPro" id="IPR016032">
    <property type="entry name" value="Sig_transdc_resp-reg_C-effctor"/>
</dbReference>
<feature type="region of interest" description="Disordered" evidence="1">
    <location>
        <begin position="156"/>
        <end position="196"/>
    </location>
</feature>
<organism evidence="3 4">
    <name type="scientific">Streptacidiphilus pinicola</name>
    <dbReference type="NCBI Taxonomy" id="2219663"/>
    <lineage>
        <taxon>Bacteria</taxon>
        <taxon>Bacillati</taxon>
        <taxon>Actinomycetota</taxon>
        <taxon>Actinomycetes</taxon>
        <taxon>Kitasatosporales</taxon>
        <taxon>Streptomycetaceae</taxon>
        <taxon>Streptacidiphilus</taxon>
    </lineage>
</organism>
<reference evidence="3 4" key="1">
    <citation type="submission" date="2018-06" db="EMBL/GenBank/DDBJ databases">
        <title>Streptacidiphilus pinicola sp. nov., isolated from pine grove soil.</title>
        <authorList>
            <person name="Roh S.G."/>
            <person name="Park S."/>
            <person name="Kim M.-K."/>
            <person name="Yun B.-R."/>
            <person name="Park J."/>
            <person name="Kim M.J."/>
            <person name="Kim Y.S."/>
            <person name="Kim S.B."/>
        </authorList>
    </citation>
    <scope>NUCLEOTIDE SEQUENCE [LARGE SCALE GENOMIC DNA]</scope>
    <source>
        <strain evidence="3 4">MMS16-CNU450</strain>
    </source>
</reference>
<dbReference type="SUPFAM" id="SSF46894">
    <property type="entry name" value="C-terminal effector domain of the bipartite response regulators"/>
    <property type="match status" value="1"/>
</dbReference>
<name>A0A2X0J897_9ACTN</name>
<dbReference type="EMBL" id="QKYN01000027">
    <property type="protein sequence ID" value="RAG86496.1"/>
    <property type="molecule type" value="Genomic_DNA"/>
</dbReference>